<dbReference type="GeneID" id="113206728"/>
<protein>
    <submittedName>
        <fullName evidence="3">Uncharacterized protein LOC113206728</fullName>
    </submittedName>
</protein>
<reference evidence="3" key="1">
    <citation type="submission" date="2025-08" db="UniProtKB">
        <authorList>
            <consortium name="RefSeq"/>
        </authorList>
    </citation>
    <scope>IDENTIFICATION</scope>
    <source>
        <tissue evidence="3">Whole organism</tissue>
    </source>
</reference>
<dbReference type="SUPFAM" id="SSF81383">
    <property type="entry name" value="F-box domain"/>
    <property type="match status" value="1"/>
</dbReference>
<dbReference type="RefSeq" id="XP_026278735.2">
    <property type="nucleotide sequence ID" value="XM_026422950.2"/>
</dbReference>
<evidence type="ECO:0000256" key="1">
    <source>
        <dbReference type="SAM" id="MobiDB-lite"/>
    </source>
</evidence>
<gene>
    <name evidence="3" type="primary">LOC113206728</name>
</gene>
<feature type="region of interest" description="Disordered" evidence="1">
    <location>
        <begin position="1"/>
        <end position="20"/>
    </location>
</feature>
<evidence type="ECO:0000313" key="2">
    <source>
        <dbReference type="Proteomes" id="UP000504606"/>
    </source>
</evidence>
<keyword evidence="2" id="KW-1185">Reference proteome</keyword>
<dbReference type="Proteomes" id="UP000504606">
    <property type="component" value="Unplaced"/>
</dbReference>
<proteinExistence type="predicted"/>
<evidence type="ECO:0000313" key="3">
    <source>
        <dbReference type="RefSeq" id="XP_026278735.2"/>
    </source>
</evidence>
<dbReference type="KEGG" id="foc:113206728"/>
<name>A0A6J1SHB8_FRAOC</name>
<dbReference type="InterPro" id="IPR036047">
    <property type="entry name" value="F-box-like_dom_sf"/>
</dbReference>
<accession>A0A6J1SHB8</accession>
<organism evidence="2 3">
    <name type="scientific">Frankliniella occidentalis</name>
    <name type="common">Western flower thrips</name>
    <name type="synonym">Euthrips occidentalis</name>
    <dbReference type="NCBI Taxonomy" id="133901"/>
    <lineage>
        <taxon>Eukaryota</taxon>
        <taxon>Metazoa</taxon>
        <taxon>Ecdysozoa</taxon>
        <taxon>Arthropoda</taxon>
        <taxon>Hexapoda</taxon>
        <taxon>Insecta</taxon>
        <taxon>Pterygota</taxon>
        <taxon>Neoptera</taxon>
        <taxon>Paraneoptera</taxon>
        <taxon>Thysanoptera</taxon>
        <taxon>Terebrantia</taxon>
        <taxon>Thripoidea</taxon>
        <taxon>Thripidae</taxon>
        <taxon>Frankliniella</taxon>
    </lineage>
</organism>
<sequence length="320" mass="34121">MQTKRGKAPAPAATTAGDEHEELTLQRLPDVRVPDCFSTLPDVPLLKALSHLAADDLVAAGTASARLGALTGAHRSLWRGKGDVEVESAEGLRVLVQVAPPVDWLQLRVLSYEQFYATFTESFGSDAVTRLTVEGPGVELAASLVRDLAPTLRRLEVSRLDVDMLLDALRAARRLHTLAVTVASGRGAVTANRPQEDVKLPRLRSLELHCDSDLAPSTVTLATLQSLVQGHSAQLRSVSLCSPRLLPLLDACPRDLRRLTVALGPGLAALLRARMQGLRELAVDMLGGPGGGGAGHWDAARREVRTMAPYGQSELANSPA</sequence>
<dbReference type="AlphaFoldDB" id="A0A6J1SHB8"/>